<gene>
    <name evidence="11" type="ORF">KUTeg_017927</name>
</gene>
<dbReference type="InterPro" id="IPR050079">
    <property type="entry name" value="DEAD_box_RNA_helicase"/>
</dbReference>
<feature type="domain" description="DEAD-box RNA helicase Q" evidence="10">
    <location>
        <begin position="5"/>
        <end position="33"/>
    </location>
</feature>
<keyword evidence="12" id="KW-1185">Reference proteome</keyword>
<dbReference type="PANTHER" id="PTHR47959">
    <property type="entry name" value="ATP-DEPENDENT RNA HELICASE RHLE-RELATED"/>
    <property type="match status" value="1"/>
</dbReference>
<evidence type="ECO:0000259" key="10">
    <source>
        <dbReference type="PROSITE" id="PS51195"/>
    </source>
</evidence>
<evidence type="ECO:0000259" key="9">
    <source>
        <dbReference type="PROSITE" id="PS51194"/>
    </source>
</evidence>
<dbReference type="Pfam" id="PF00270">
    <property type="entry name" value="DEAD"/>
    <property type="match status" value="2"/>
</dbReference>
<dbReference type="Proteomes" id="UP001217089">
    <property type="component" value="Unassembled WGS sequence"/>
</dbReference>
<dbReference type="InterPro" id="IPR000629">
    <property type="entry name" value="RNA-helicase_DEAD-box_CS"/>
</dbReference>
<evidence type="ECO:0000313" key="11">
    <source>
        <dbReference type="EMBL" id="KAJ8304344.1"/>
    </source>
</evidence>
<dbReference type="InterPro" id="IPR011545">
    <property type="entry name" value="DEAD/DEAH_box_helicase_dom"/>
</dbReference>
<dbReference type="EC" id="3.6.4.13" evidence="1"/>
<keyword evidence="5 7" id="KW-0067">ATP-binding</keyword>
<dbReference type="SMART" id="SM00487">
    <property type="entry name" value="DEXDc"/>
    <property type="match status" value="1"/>
</dbReference>
<protein>
    <recommendedName>
        <fullName evidence="1">RNA helicase</fullName>
        <ecNumber evidence="1">3.6.4.13</ecNumber>
    </recommendedName>
</protein>
<evidence type="ECO:0000256" key="6">
    <source>
        <dbReference type="PROSITE-ProRule" id="PRU00552"/>
    </source>
</evidence>
<dbReference type="PANTHER" id="PTHR47959:SF24">
    <property type="entry name" value="ATP-DEPENDENT RNA HELICASE"/>
    <property type="match status" value="1"/>
</dbReference>
<organism evidence="11 12">
    <name type="scientific">Tegillarca granosa</name>
    <name type="common">Malaysian cockle</name>
    <name type="synonym">Anadara granosa</name>
    <dbReference type="NCBI Taxonomy" id="220873"/>
    <lineage>
        <taxon>Eukaryota</taxon>
        <taxon>Metazoa</taxon>
        <taxon>Spiralia</taxon>
        <taxon>Lophotrochozoa</taxon>
        <taxon>Mollusca</taxon>
        <taxon>Bivalvia</taxon>
        <taxon>Autobranchia</taxon>
        <taxon>Pteriomorphia</taxon>
        <taxon>Arcoida</taxon>
        <taxon>Arcoidea</taxon>
        <taxon>Arcidae</taxon>
        <taxon>Tegillarca</taxon>
    </lineage>
</organism>
<name>A0ABQ9EGB9_TEGGR</name>
<keyword evidence="2 7" id="KW-0547">Nucleotide-binding</keyword>
<reference evidence="11 12" key="1">
    <citation type="submission" date="2022-12" db="EMBL/GenBank/DDBJ databases">
        <title>Chromosome-level genome of Tegillarca granosa.</title>
        <authorList>
            <person name="Kim J."/>
        </authorList>
    </citation>
    <scope>NUCLEOTIDE SEQUENCE [LARGE SCALE GENOMIC DNA]</scope>
    <source>
        <strain evidence="11">Teg-2019</strain>
        <tissue evidence="11">Adductor muscle</tissue>
    </source>
</reference>
<accession>A0ABQ9EGB9</accession>
<comment type="similarity">
    <text evidence="7">Belongs to the DEAD box helicase family.</text>
</comment>
<keyword evidence="3 7" id="KW-0378">Hydrolase</keyword>
<evidence type="ECO:0000256" key="7">
    <source>
        <dbReference type="RuleBase" id="RU000492"/>
    </source>
</evidence>
<evidence type="ECO:0000256" key="2">
    <source>
        <dbReference type="ARBA" id="ARBA00022741"/>
    </source>
</evidence>
<dbReference type="SUPFAM" id="SSF52540">
    <property type="entry name" value="P-loop containing nucleoside triphosphate hydrolases"/>
    <property type="match status" value="2"/>
</dbReference>
<dbReference type="Pfam" id="PF00271">
    <property type="entry name" value="Helicase_C"/>
    <property type="match status" value="1"/>
</dbReference>
<dbReference type="PROSITE" id="PS00039">
    <property type="entry name" value="DEAD_ATP_HELICASE"/>
    <property type="match status" value="1"/>
</dbReference>
<dbReference type="CDD" id="cd18787">
    <property type="entry name" value="SF2_C_DEAD"/>
    <property type="match status" value="1"/>
</dbReference>
<keyword evidence="4 7" id="KW-0347">Helicase</keyword>
<dbReference type="PROSITE" id="PS51194">
    <property type="entry name" value="HELICASE_CTER"/>
    <property type="match status" value="1"/>
</dbReference>
<evidence type="ECO:0000256" key="5">
    <source>
        <dbReference type="ARBA" id="ARBA00022840"/>
    </source>
</evidence>
<sequence>MDRNNPFKELGLNEWLYNQCKAMGLSKPTQIQTNCIPPILEGKDCIGCAKTGSGKTAAFAELAFQIAEQFNVLGKPIGIRVTVITGGLDMMQQGIDLSVKPHIVISTPGRLADHLESCDTFSLKKIRYLVLDEADRLIEDDFGEQLETVFKVLPKKRQTLLFSATMTKSLKDLQDVAMNTPFFWQQKSETATVDELSQYYVLIPADVKDAYLVHIVDKYLEKLPKSFHYDIYKHLQILGMVFADLGIQSVVLHSMIRQKERLASLARFKSNQVNILIATDVASRGLDIPTVDLIINHNVPNRPKDYVHRVGRTARAGRGDFFIKQ</sequence>
<dbReference type="InterPro" id="IPR014001">
    <property type="entry name" value="Helicase_ATP-bd"/>
</dbReference>
<feature type="domain" description="Helicase ATP-binding" evidence="8">
    <location>
        <begin position="36"/>
        <end position="184"/>
    </location>
</feature>
<evidence type="ECO:0000256" key="3">
    <source>
        <dbReference type="ARBA" id="ARBA00022801"/>
    </source>
</evidence>
<evidence type="ECO:0000256" key="1">
    <source>
        <dbReference type="ARBA" id="ARBA00012552"/>
    </source>
</evidence>
<dbReference type="PROSITE" id="PS51195">
    <property type="entry name" value="Q_MOTIF"/>
    <property type="match status" value="1"/>
</dbReference>
<evidence type="ECO:0000259" key="8">
    <source>
        <dbReference type="PROSITE" id="PS51192"/>
    </source>
</evidence>
<evidence type="ECO:0000313" key="12">
    <source>
        <dbReference type="Proteomes" id="UP001217089"/>
    </source>
</evidence>
<feature type="short sequence motif" description="Q motif" evidence="6">
    <location>
        <begin position="5"/>
        <end position="33"/>
    </location>
</feature>
<feature type="domain" description="Helicase C-terminal" evidence="9">
    <location>
        <begin position="206"/>
        <end position="325"/>
    </location>
</feature>
<dbReference type="Gene3D" id="3.40.50.300">
    <property type="entry name" value="P-loop containing nucleotide triphosphate hydrolases"/>
    <property type="match status" value="3"/>
</dbReference>
<evidence type="ECO:0000256" key="4">
    <source>
        <dbReference type="ARBA" id="ARBA00022806"/>
    </source>
</evidence>
<dbReference type="InterPro" id="IPR001650">
    <property type="entry name" value="Helicase_C-like"/>
</dbReference>
<dbReference type="EMBL" id="JARBDR010000903">
    <property type="protein sequence ID" value="KAJ8304344.1"/>
    <property type="molecule type" value="Genomic_DNA"/>
</dbReference>
<dbReference type="CDD" id="cd17955">
    <property type="entry name" value="DEADc_DDX49"/>
    <property type="match status" value="1"/>
</dbReference>
<dbReference type="InterPro" id="IPR014014">
    <property type="entry name" value="RNA_helicase_DEAD_Q_motif"/>
</dbReference>
<dbReference type="PROSITE" id="PS51192">
    <property type="entry name" value="HELICASE_ATP_BIND_1"/>
    <property type="match status" value="1"/>
</dbReference>
<dbReference type="InterPro" id="IPR027417">
    <property type="entry name" value="P-loop_NTPase"/>
</dbReference>
<comment type="caution">
    <text evidence="11">The sequence shown here is derived from an EMBL/GenBank/DDBJ whole genome shotgun (WGS) entry which is preliminary data.</text>
</comment>
<proteinExistence type="inferred from homology"/>
<dbReference type="SMART" id="SM00490">
    <property type="entry name" value="HELICc"/>
    <property type="match status" value="1"/>
</dbReference>